<comment type="caution">
    <text evidence="2">The sequence shown here is derived from an EMBL/GenBank/DDBJ whole genome shotgun (WGS) entry which is preliminary data.</text>
</comment>
<keyword evidence="1" id="KW-0472">Membrane</keyword>
<reference evidence="2 3" key="1">
    <citation type="submission" date="2007-04" db="EMBL/GenBank/DDBJ databases">
        <authorList>
            <person name="Fulton L."/>
            <person name="Clifton S."/>
            <person name="Fulton B."/>
            <person name="Xu J."/>
            <person name="Minx P."/>
            <person name="Pepin K.H."/>
            <person name="Johnson M."/>
            <person name="Thiruvilangam P."/>
            <person name="Bhonagiri V."/>
            <person name="Nash W.E."/>
            <person name="Mardis E.R."/>
            <person name="Wilson R.K."/>
        </authorList>
    </citation>
    <scope>NUCLEOTIDE SEQUENCE [LARGE SCALE GENOMIC DNA]</scope>
    <source>
        <strain evidence="2 3">ATCC 29799</strain>
    </source>
</reference>
<accession>A6NS28</accession>
<dbReference type="PANTHER" id="PTHR39556">
    <property type="entry name" value="PROTEIN, PUTATIVE-RELATED"/>
    <property type="match status" value="1"/>
</dbReference>
<gene>
    <name evidence="2" type="ORF">BACCAP_01006</name>
</gene>
<evidence type="ECO:0000313" key="2">
    <source>
        <dbReference type="EMBL" id="EDN01066.1"/>
    </source>
</evidence>
<reference evidence="2 3" key="2">
    <citation type="submission" date="2007-06" db="EMBL/GenBank/DDBJ databases">
        <title>Draft genome sequence of Pseudoflavonifractor capillosus ATCC 29799.</title>
        <authorList>
            <person name="Sudarsanam P."/>
            <person name="Ley R."/>
            <person name="Guruge J."/>
            <person name="Turnbaugh P.J."/>
            <person name="Mahowald M."/>
            <person name="Liep D."/>
            <person name="Gordon J."/>
        </authorList>
    </citation>
    <scope>NUCLEOTIDE SEQUENCE [LARGE SCALE GENOMIC DNA]</scope>
    <source>
        <strain evidence="2 3">ATCC 29799</strain>
    </source>
</reference>
<dbReference type="Proteomes" id="UP000003639">
    <property type="component" value="Unassembled WGS sequence"/>
</dbReference>
<dbReference type="STRING" id="411467.BACCAP_01006"/>
<protein>
    <submittedName>
        <fullName evidence="2">Uncharacterized protein</fullName>
    </submittedName>
</protein>
<organism evidence="2 3">
    <name type="scientific">Pseudoflavonifractor capillosus ATCC 29799</name>
    <dbReference type="NCBI Taxonomy" id="411467"/>
    <lineage>
        <taxon>Bacteria</taxon>
        <taxon>Bacillati</taxon>
        <taxon>Bacillota</taxon>
        <taxon>Clostridia</taxon>
        <taxon>Eubacteriales</taxon>
        <taxon>Oscillospiraceae</taxon>
        <taxon>Pseudoflavonifractor</taxon>
    </lineage>
</organism>
<dbReference type="EMBL" id="AAXG02000007">
    <property type="protein sequence ID" value="EDN01066.1"/>
    <property type="molecule type" value="Genomic_DNA"/>
</dbReference>
<dbReference type="Pfam" id="PF04165">
    <property type="entry name" value="DUF401"/>
    <property type="match status" value="1"/>
</dbReference>
<dbReference type="InterPro" id="IPR007294">
    <property type="entry name" value="DUF401"/>
</dbReference>
<evidence type="ECO:0000313" key="3">
    <source>
        <dbReference type="Proteomes" id="UP000003639"/>
    </source>
</evidence>
<dbReference type="eggNOG" id="COG1906">
    <property type="taxonomic scope" value="Bacteria"/>
</dbReference>
<name>A6NS28_9FIRM</name>
<dbReference type="PANTHER" id="PTHR39556:SF1">
    <property type="entry name" value="PROTEIN, PUTATIVE-RELATED"/>
    <property type="match status" value="1"/>
</dbReference>
<sequence>MDILKLLLIFLVIILVLWLHKPLSLAIVAATLVIWPLYGLAPQTVLESVIRGAIGWDTIQLLLVLYLITFLQRMLEKRGCLSNAKEALDGLFHSRRVDASVAPALLGMLPAVGTVLICGDIVRQTTDGFLTREEQACVTSYYRHVSELFFPTYTSILIAINLTDGSLWGCSPWPCCP</sequence>
<keyword evidence="1" id="KW-0812">Transmembrane</keyword>
<keyword evidence="3" id="KW-1185">Reference proteome</keyword>
<keyword evidence="1" id="KW-1133">Transmembrane helix</keyword>
<dbReference type="RefSeq" id="WP_006571555.1">
    <property type="nucleotide sequence ID" value="NZ_AAXG02000007.1"/>
</dbReference>
<feature type="transmembrane region" description="Helical" evidence="1">
    <location>
        <begin position="50"/>
        <end position="68"/>
    </location>
</feature>
<proteinExistence type="predicted"/>
<dbReference type="AlphaFoldDB" id="A6NS28"/>
<evidence type="ECO:0000256" key="1">
    <source>
        <dbReference type="SAM" id="Phobius"/>
    </source>
</evidence>